<dbReference type="InterPro" id="IPR036271">
    <property type="entry name" value="Tet_transcr_reg_TetR-rel_C_sf"/>
</dbReference>
<organism evidence="7 8">
    <name type="scientific">Thauera phenolivorans</name>
    <dbReference type="NCBI Taxonomy" id="1792543"/>
    <lineage>
        <taxon>Bacteria</taxon>
        <taxon>Pseudomonadati</taxon>
        <taxon>Pseudomonadota</taxon>
        <taxon>Betaproteobacteria</taxon>
        <taxon>Rhodocyclales</taxon>
        <taxon>Zoogloeaceae</taxon>
        <taxon>Thauera</taxon>
    </lineage>
</organism>
<dbReference type="SUPFAM" id="SSF46689">
    <property type="entry name" value="Homeodomain-like"/>
    <property type="match status" value="1"/>
</dbReference>
<feature type="DNA-binding region" description="H-T-H motif" evidence="5">
    <location>
        <begin position="38"/>
        <end position="57"/>
    </location>
</feature>
<dbReference type="GO" id="GO:0000976">
    <property type="term" value="F:transcription cis-regulatory region binding"/>
    <property type="evidence" value="ECO:0007669"/>
    <property type="project" value="TreeGrafter"/>
</dbReference>
<keyword evidence="2" id="KW-0805">Transcription regulation</keyword>
<protein>
    <submittedName>
        <fullName evidence="7">TetR/AcrR family transcriptional regulator</fullName>
    </submittedName>
</protein>
<evidence type="ECO:0000256" key="3">
    <source>
        <dbReference type="ARBA" id="ARBA00023125"/>
    </source>
</evidence>
<dbReference type="AlphaFoldDB" id="A0A7X7LYZ4"/>
<evidence type="ECO:0000259" key="6">
    <source>
        <dbReference type="PROSITE" id="PS50977"/>
    </source>
</evidence>
<name>A0A7X7LYZ4_9RHOO</name>
<dbReference type="RefSeq" id="WP_068809146.1">
    <property type="nucleotide sequence ID" value="NZ_MBFM01000005.1"/>
</dbReference>
<dbReference type="Pfam" id="PF00440">
    <property type="entry name" value="TetR_N"/>
    <property type="match status" value="1"/>
</dbReference>
<evidence type="ECO:0000256" key="2">
    <source>
        <dbReference type="ARBA" id="ARBA00023015"/>
    </source>
</evidence>
<dbReference type="InterPro" id="IPR009057">
    <property type="entry name" value="Homeodomain-like_sf"/>
</dbReference>
<keyword evidence="4" id="KW-0804">Transcription</keyword>
<evidence type="ECO:0000256" key="5">
    <source>
        <dbReference type="PROSITE-ProRule" id="PRU00335"/>
    </source>
</evidence>
<dbReference type="OrthoDB" id="9816320at2"/>
<dbReference type="GO" id="GO:0003700">
    <property type="term" value="F:DNA-binding transcription factor activity"/>
    <property type="evidence" value="ECO:0007669"/>
    <property type="project" value="TreeGrafter"/>
</dbReference>
<dbReference type="EMBL" id="JAAYYV010000438">
    <property type="protein sequence ID" value="NLF55719.1"/>
    <property type="molecule type" value="Genomic_DNA"/>
</dbReference>
<proteinExistence type="predicted"/>
<dbReference type="SUPFAM" id="SSF48498">
    <property type="entry name" value="Tetracyclin repressor-like, C-terminal domain"/>
    <property type="match status" value="1"/>
</dbReference>
<dbReference type="InterPro" id="IPR039538">
    <property type="entry name" value="BetI_C"/>
</dbReference>
<dbReference type="PRINTS" id="PR00455">
    <property type="entry name" value="HTHTETR"/>
</dbReference>
<keyword evidence="1" id="KW-0678">Repressor</keyword>
<dbReference type="InterPro" id="IPR050109">
    <property type="entry name" value="HTH-type_TetR-like_transc_reg"/>
</dbReference>
<evidence type="ECO:0000256" key="4">
    <source>
        <dbReference type="ARBA" id="ARBA00023163"/>
    </source>
</evidence>
<dbReference type="Gene3D" id="1.10.357.10">
    <property type="entry name" value="Tetracycline Repressor, domain 2"/>
    <property type="match status" value="1"/>
</dbReference>
<dbReference type="Proteomes" id="UP000536534">
    <property type="component" value="Unassembled WGS sequence"/>
</dbReference>
<dbReference type="PROSITE" id="PS50977">
    <property type="entry name" value="HTH_TETR_2"/>
    <property type="match status" value="1"/>
</dbReference>
<dbReference type="PANTHER" id="PTHR30055:SF234">
    <property type="entry name" value="HTH-TYPE TRANSCRIPTIONAL REGULATOR BETI"/>
    <property type="match status" value="1"/>
</dbReference>
<dbReference type="PANTHER" id="PTHR30055">
    <property type="entry name" value="HTH-TYPE TRANSCRIPTIONAL REGULATOR RUTR"/>
    <property type="match status" value="1"/>
</dbReference>
<evidence type="ECO:0000313" key="7">
    <source>
        <dbReference type="EMBL" id="NLF55719.1"/>
    </source>
</evidence>
<evidence type="ECO:0000256" key="1">
    <source>
        <dbReference type="ARBA" id="ARBA00022491"/>
    </source>
</evidence>
<sequence length="205" mass="22416">MSAPSSPVVEQPRAEARREQILCAAVDCFRRHGFHGASISLISKTAGMSAGHIYHYFDNKEAIIEAIVARDLEYLLALTAELRAACDVREAMVARAVDGIRDNLDPLAAGLKVEIVAEAARNPQVAEIVRRADEACRASLIETLRHVRTKDGRADDEAHLAMLAEALAAMFDGLLVRAIRNPGLDRKRLGRVFQAAIRDLLDQPA</sequence>
<comment type="caution">
    <text evidence="7">The sequence shown here is derived from an EMBL/GenBank/DDBJ whole genome shotgun (WGS) entry which is preliminary data.</text>
</comment>
<dbReference type="Pfam" id="PF13977">
    <property type="entry name" value="TetR_C_6"/>
    <property type="match status" value="1"/>
</dbReference>
<gene>
    <name evidence="7" type="ORF">GX576_15225</name>
</gene>
<feature type="domain" description="HTH tetR-type" evidence="6">
    <location>
        <begin position="15"/>
        <end position="75"/>
    </location>
</feature>
<keyword evidence="3 5" id="KW-0238">DNA-binding</keyword>
<accession>A0A7X7LYZ4</accession>
<dbReference type="InterPro" id="IPR001647">
    <property type="entry name" value="HTH_TetR"/>
</dbReference>
<reference evidence="7 8" key="1">
    <citation type="journal article" date="2020" name="Biotechnol. Biofuels">
        <title>New insights from the biogas microbiome by comprehensive genome-resolved metagenomics of nearly 1600 species originating from multiple anaerobic digesters.</title>
        <authorList>
            <person name="Campanaro S."/>
            <person name="Treu L."/>
            <person name="Rodriguez-R L.M."/>
            <person name="Kovalovszki A."/>
            <person name="Ziels R.M."/>
            <person name="Maus I."/>
            <person name="Zhu X."/>
            <person name="Kougias P.G."/>
            <person name="Basile A."/>
            <person name="Luo G."/>
            <person name="Schluter A."/>
            <person name="Konstantinidis K.T."/>
            <person name="Angelidaki I."/>
        </authorList>
    </citation>
    <scope>NUCLEOTIDE SEQUENCE [LARGE SCALE GENOMIC DNA]</scope>
    <source>
        <strain evidence="7">AS06rmzACSIP_256</strain>
    </source>
</reference>
<evidence type="ECO:0000313" key="8">
    <source>
        <dbReference type="Proteomes" id="UP000536534"/>
    </source>
</evidence>